<sequence length="269" mass="30777">MGRTGAQAEGMTFRIIDTKSPNKQSVQDFSKSKDKASLRRGMYRVIQPEVIDNNGKPAYMSLFGSNIVISNIGEAQTAAEVIPTRFSFNDMFKDPNSNKVILASVQSGGGAIHIINFDNKEWKNEYKKLNPPGKIQEILSNSAKIKQNLKSFKKPSYQKESAPVYFMSENRNNPDASKAIENIEARYSNPIFLNGGNFDKENWDRSEMTSEICKNKRDGRMKYILSQSEVLDIIEKKHQKSNGKGISYWGNKSWRYRSNCSKKYCFYKW</sequence>
<protein>
    <submittedName>
        <fullName evidence="3">Uncharacterized protein</fullName>
    </submittedName>
</protein>
<dbReference type="Proteomes" id="UP000662373">
    <property type="component" value="Unassembled WGS sequence"/>
</dbReference>
<dbReference type="AlphaFoldDB" id="A0A934KVE9"/>
<evidence type="ECO:0000259" key="2">
    <source>
        <dbReference type="Pfam" id="PF25292"/>
    </source>
</evidence>
<dbReference type="InterPro" id="IPR057420">
    <property type="entry name" value="Beta-prop_CGLA"/>
</dbReference>
<evidence type="ECO:0000313" key="4">
    <source>
        <dbReference type="Proteomes" id="UP000662373"/>
    </source>
</evidence>
<evidence type="ECO:0000313" key="3">
    <source>
        <dbReference type="EMBL" id="MBJ7881553.1"/>
    </source>
</evidence>
<gene>
    <name evidence="3" type="ORF">JEM65_12995</name>
</gene>
<dbReference type="Pfam" id="PF25290">
    <property type="entry name" value="CGLA_M"/>
    <property type="match status" value="1"/>
</dbReference>
<feature type="domain" description="Lambda-carrageenase beta-propeller" evidence="2">
    <location>
        <begin position="6"/>
        <end position="115"/>
    </location>
</feature>
<accession>A0A934KVE9</accession>
<feature type="domain" description="Lambda-carrageenase middle" evidence="1">
    <location>
        <begin position="202"/>
        <end position="251"/>
    </location>
</feature>
<evidence type="ECO:0000259" key="1">
    <source>
        <dbReference type="Pfam" id="PF25290"/>
    </source>
</evidence>
<dbReference type="InterPro" id="IPR057421">
    <property type="entry name" value="CGLA_M"/>
</dbReference>
<organism evidence="3 4">
    <name type="scientific">Gelidibacter salicanalis</name>
    <dbReference type="NCBI Taxonomy" id="291193"/>
    <lineage>
        <taxon>Bacteria</taxon>
        <taxon>Pseudomonadati</taxon>
        <taxon>Bacteroidota</taxon>
        <taxon>Flavobacteriia</taxon>
        <taxon>Flavobacteriales</taxon>
        <taxon>Flavobacteriaceae</taxon>
        <taxon>Gelidibacter</taxon>
    </lineage>
</organism>
<dbReference type="EMBL" id="JAEHJZ010000032">
    <property type="protein sequence ID" value="MBJ7881553.1"/>
    <property type="molecule type" value="Genomic_DNA"/>
</dbReference>
<proteinExistence type="predicted"/>
<reference evidence="3 4" key="1">
    <citation type="submission" date="2020-09" db="EMBL/GenBank/DDBJ databases">
        <title>Draft genome of Gelidibacter salicanalis PAMC21136.</title>
        <authorList>
            <person name="Park H."/>
        </authorList>
    </citation>
    <scope>NUCLEOTIDE SEQUENCE [LARGE SCALE GENOMIC DNA]</scope>
    <source>
        <strain evidence="3 4">PAMC21136</strain>
    </source>
</reference>
<comment type="caution">
    <text evidence="3">The sequence shown here is derived from an EMBL/GenBank/DDBJ whole genome shotgun (WGS) entry which is preliminary data.</text>
</comment>
<name>A0A934KVE9_9FLAO</name>
<dbReference type="Pfam" id="PF25292">
    <property type="entry name" value="Beta-prop_CGLA"/>
    <property type="match status" value="1"/>
</dbReference>
<keyword evidence="4" id="KW-1185">Reference proteome</keyword>